<dbReference type="Proteomes" id="UP000026960">
    <property type="component" value="Chromosome 9"/>
</dbReference>
<dbReference type="Pfam" id="PF03088">
    <property type="entry name" value="Str_synth"/>
    <property type="match status" value="1"/>
</dbReference>
<evidence type="ECO:0000313" key="7">
    <source>
        <dbReference type="EnsemblPlants" id="OBART09G08110.1"/>
    </source>
</evidence>
<feature type="chain" id="PRO_5002273126" description="Strictosidine synthase conserved region domain-containing protein" evidence="5">
    <location>
        <begin position="24"/>
        <end position="264"/>
    </location>
</feature>
<dbReference type="PANTHER" id="PTHR10426">
    <property type="entry name" value="STRICTOSIDINE SYNTHASE-RELATED"/>
    <property type="match status" value="1"/>
</dbReference>
<organism evidence="7">
    <name type="scientific">Oryza barthii</name>
    <dbReference type="NCBI Taxonomy" id="65489"/>
    <lineage>
        <taxon>Eukaryota</taxon>
        <taxon>Viridiplantae</taxon>
        <taxon>Streptophyta</taxon>
        <taxon>Embryophyta</taxon>
        <taxon>Tracheophyta</taxon>
        <taxon>Spermatophyta</taxon>
        <taxon>Magnoliopsida</taxon>
        <taxon>Liliopsida</taxon>
        <taxon>Poales</taxon>
        <taxon>Poaceae</taxon>
        <taxon>BOP clade</taxon>
        <taxon>Oryzoideae</taxon>
        <taxon>Oryzeae</taxon>
        <taxon>Oryzinae</taxon>
        <taxon>Oryza</taxon>
    </lineage>
</organism>
<dbReference type="PANTHER" id="PTHR10426:SF139">
    <property type="entry name" value="OS09G0374900 PROTEIN"/>
    <property type="match status" value="1"/>
</dbReference>
<keyword evidence="4" id="KW-0325">Glycoprotein</keyword>
<dbReference type="SUPFAM" id="SSF63829">
    <property type="entry name" value="Calcium-dependent phosphotriesterase"/>
    <property type="match status" value="1"/>
</dbReference>
<dbReference type="EnsemblPlants" id="OBART09G08110.1">
    <property type="protein sequence ID" value="OBART09G08110.1"/>
    <property type="gene ID" value="OBART09G08110"/>
</dbReference>
<evidence type="ECO:0000256" key="3">
    <source>
        <dbReference type="ARBA" id="ARBA00022554"/>
    </source>
</evidence>
<keyword evidence="5" id="KW-0732">Signal</keyword>
<dbReference type="GO" id="GO:0016787">
    <property type="term" value="F:hydrolase activity"/>
    <property type="evidence" value="ECO:0007669"/>
    <property type="project" value="TreeGrafter"/>
</dbReference>
<evidence type="ECO:0000256" key="4">
    <source>
        <dbReference type="ARBA" id="ARBA00023180"/>
    </source>
</evidence>
<keyword evidence="8" id="KW-1185">Reference proteome</keyword>
<dbReference type="GO" id="GO:0005773">
    <property type="term" value="C:vacuole"/>
    <property type="evidence" value="ECO:0007669"/>
    <property type="project" value="UniProtKB-SubCell"/>
</dbReference>
<dbReference type="Gene3D" id="2.120.10.30">
    <property type="entry name" value="TolB, C-terminal domain"/>
    <property type="match status" value="1"/>
</dbReference>
<dbReference type="AlphaFoldDB" id="A0A0D3H660"/>
<dbReference type="InterPro" id="IPR011042">
    <property type="entry name" value="6-blade_b-propeller_TolB-like"/>
</dbReference>
<sequence length="264" mass="27853">MWPCLSPRAAVLIALLLLPAAMASAAAAAAGHGEEMKSIYAGPKVVPVRLGRPAFGPESLAFDHRGGGPYTGVSNGRVLRWRADRRRPGWTEFAHNYKHADYLLVVLSGDATGRLLRYEPRTGNVTVLESGLAFPNGVAVSADGTHLVVAETASCRLLRHWLRGSNAGATEVLADLPGYPDNVRPAGASYWVALNRDKAWTVNGTTPASVAAVRVVVDDGGGKVDVALRGFGGATVSEVVERNGSLWFGSVDTPYVGLLKLTSL</sequence>
<evidence type="ECO:0000313" key="8">
    <source>
        <dbReference type="Proteomes" id="UP000026960"/>
    </source>
</evidence>
<reference evidence="7" key="1">
    <citation type="journal article" date="2009" name="Rice">
        <title>De Novo Next Generation Sequencing of Plant Genomes.</title>
        <authorList>
            <person name="Rounsley S."/>
            <person name="Marri P.R."/>
            <person name="Yu Y."/>
            <person name="He R."/>
            <person name="Sisneros N."/>
            <person name="Goicoechea J.L."/>
            <person name="Lee S.J."/>
            <person name="Angelova A."/>
            <person name="Kudrna D."/>
            <person name="Luo M."/>
            <person name="Affourtit J."/>
            <person name="Desany B."/>
            <person name="Knight J."/>
            <person name="Niazi F."/>
            <person name="Egholm M."/>
            <person name="Wing R.A."/>
        </authorList>
    </citation>
    <scope>NUCLEOTIDE SEQUENCE [LARGE SCALE GENOMIC DNA]</scope>
    <source>
        <strain evidence="7">cv. IRGC 105608</strain>
    </source>
</reference>
<dbReference type="Pfam" id="PF20067">
    <property type="entry name" value="SSL_N"/>
    <property type="match status" value="1"/>
</dbReference>
<comment type="similarity">
    <text evidence="2">Belongs to the strictosidine synthase family.</text>
</comment>
<evidence type="ECO:0000256" key="2">
    <source>
        <dbReference type="ARBA" id="ARBA00009191"/>
    </source>
</evidence>
<reference evidence="7" key="2">
    <citation type="submission" date="2015-03" db="UniProtKB">
        <authorList>
            <consortium name="EnsemblPlants"/>
        </authorList>
    </citation>
    <scope>IDENTIFICATION</scope>
</reference>
<dbReference type="eggNOG" id="KOG1520">
    <property type="taxonomic scope" value="Eukaryota"/>
</dbReference>
<feature type="signal peptide" evidence="5">
    <location>
        <begin position="1"/>
        <end position="23"/>
    </location>
</feature>
<dbReference type="STRING" id="65489.A0A0D3H660"/>
<keyword evidence="3" id="KW-0926">Vacuole</keyword>
<evidence type="ECO:0000259" key="6">
    <source>
        <dbReference type="Pfam" id="PF03088"/>
    </source>
</evidence>
<feature type="domain" description="Strictosidine synthase conserved region" evidence="6">
    <location>
        <begin position="91"/>
        <end position="164"/>
    </location>
</feature>
<dbReference type="GO" id="GO:0012505">
    <property type="term" value="C:endomembrane system"/>
    <property type="evidence" value="ECO:0007669"/>
    <property type="project" value="TreeGrafter"/>
</dbReference>
<protein>
    <recommendedName>
        <fullName evidence="6">Strictosidine synthase conserved region domain-containing protein</fullName>
    </recommendedName>
</protein>
<dbReference type="HOGENOM" id="CLU_023267_2_1_1"/>
<proteinExistence type="inferred from homology"/>
<name>A0A0D3H660_9ORYZ</name>
<dbReference type="Gramene" id="OBART09G08110.1">
    <property type="protein sequence ID" value="OBART09G08110.1"/>
    <property type="gene ID" value="OBART09G08110"/>
</dbReference>
<evidence type="ECO:0000256" key="5">
    <source>
        <dbReference type="SAM" id="SignalP"/>
    </source>
</evidence>
<comment type="subcellular location">
    <subcellularLocation>
        <location evidence="1">Vacuole</location>
    </subcellularLocation>
</comment>
<accession>A0A0D3H660</accession>
<dbReference type="InterPro" id="IPR018119">
    <property type="entry name" value="Strictosidine_synth_cons-reg"/>
</dbReference>
<dbReference type="PaxDb" id="65489-OBART09G08110.1"/>
<evidence type="ECO:0000256" key="1">
    <source>
        <dbReference type="ARBA" id="ARBA00004116"/>
    </source>
</evidence>